<keyword evidence="1" id="KW-1133">Transmembrane helix</keyword>
<name>E1RKF2_METP4</name>
<dbReference type="SUPFAM" id="SSF101756">
    <property type="entry name" value="Hypothetical protein YgiW"/>
    <property type="match status" value="1"/>
</dbReference>
<feature type="transmembrane region" description="Helical" evidence="1">
    <location>
        <begin position="37"/>
        <end position="58"/>
    </location>
</feature>
<evidence type="ECO:0000313" key="3">
    <source>
        <dbReference type="Proteomes" id="UP000006565"/>
    </source>
</evidence>
<reference evidence="2 3" key="1">
    <citation type="journal article" date="2010" name="Stand. Genomic Sci.">
        <title>Complete genome sequence of Methanoplanus petrolearius type strain (SEBR 4847).</title>
        <authorList>
            <person name="Brambilla E."/>
            <person name="Djao O.D."/>
            <person name="Daligault H."/>
            <person name="Lapidus A."/>
            <person name="Lucas S."/>
            <person name="Hammon N."/>
            <person name="Nolan M."/>
            <person name="Tice H."/>
            <person name="Cheng J.F."/>
            <person name="Han C."/>
            <person name="Tapia R."/>
            <person name="Goodwin L."/>
            <person name="Pitluck S."/>
            <person name="Liolios K."/>
            <person name="Ivanova N."/>
            <person name="Mavromatis K."/>
            <person name="Mikhailova N."/>
            <person name="Pati A."/>
            <person name="Chen A."/>
            <person name="Palaniappan K."/>
            <person name="Land M."/>
            <person name="Hauser L."/>
            <person name="Chang Y.J."/>
            <person name="Jeffries C.D."/>
            <person name="Rohde M."/>
            <person name="Spring S."/>
            <person name="Sikorski J."/>
            <person name="Goker M."/>
            <person name="Woyke T."/>
            <person name="Bristow J."/>
            <person name="Eisen J.A."/>
            <person name="Markowitz V."/>
            <person name="Hugenholtz P."/>
            <person name="Kyrpides N.C."/>
            <person name="Klenk H.P."/>
        </authorList>
    </citation>
    <scope>NUCLEOTIDE SEQUENCE [LARGE SCALE GENOMIC DNA]</scope>
    <source>
        <strain evidence="3">DSM 11571 / OCM 486 / SEBR 4847</strain>
    </source>
</reference>
<keyword evidence="1" id="KW-0472">Membrane</keyword>
<dbReference type="RefSeq" id="WP_013328983.1">
    <property type="nucleotide sequence ID" value="NC_014507.1"/>
</dbReference>
<evidence type="ECO:0000256" key="1">
    <source>
        <dbReference type="SAM" id="Phobius"/>
    </source>
</evidence>
<organism evidence="2 3">
    <name type="scientific">Methanolacinia petrolearia (strain DSM 11571 / OCM 486 / SEBR 4847)</name>
    <name type="common">Methanoplanus petrolearius</name>
    <dbReference type="NCBI Taxonomy" id="679926"/>
    <lineage>
        <taxon>Archaea</taxon>
        <taxon>Methanobacteriati</taxon>
        <taxon>Methanobacteriota</taxon>
        <taxon>Stenosarchaea group</taxon>
        <taxon>Methanomicrobia</taxon>
        <taxon>Methanomicrobiales</taxon>
        <taxon>Methanomicrobiaceae</taxon>
        <taxon>Methanolacinia</taxon>
    </lineage>
</organism>
<keyword evidence="2" id="KW-0378">Hydrolase</keyword>
<dbReference type="Gene3D" id="2.40.50.140">
    <property type="entry name" value="Nucleic acid-binding proteins"/>
    <property type="match status" value="1"/>
</dbReference>
<dbReference type="STRING" id="679926.Mpet_1038"/>
<dbReference type="AlphaFoldDB" id="E1RKF2"/>
<gene>
    <name evidence="2" type="ordered locus">Mpet_1038</name>
</gene>
<keyword evidence="1" id="KW-0812">Transmembrane</keyword>
<keyword evidence="3" id="KW-1185">Reference proteome</keyword>
<dbReference type="InterPro" id="IPR012340">
    <property type="entry name" value="NA-bd_OB-fold"/>
</dbReference>
<accession>E1RKF2</accession>
<evidence type="ECO:0000313" key="2">
    <source>
        <dbReference type="EMBL" id="ADN35805.1"/>
    </source>
</evidence>
<dbReference type="Proteomes" id="UP000006565">
    <property type="component" value="Chromosome"/>
</dbReference>
<sequence precursor="true">MKIKGTRVRISFVSLIVAAILIFLLALYFAASGDYFVLIWGIVSIIILILIPIGLNYMSQSQYAGLEPIYEAEAKNTKIKMINPSSIGNVVRIEGVVERALFKFLNRPQYVVADRTGEISVKMFTSPKEDVDTEDYVEVYGQIIRRYVLVGDPVINAVIIRKTDRKKKPE</sequence>
<keyword evidence="2" id="KW-0547">Nucleotide-binding</keyword>
<feature type="transmembrane region" description="Helical" evidence="1">
    <location>
        <begin position="12"/>
        <end position="31"/>
    </location>
</feature>
<keyword evidence="2" id="KW-0347">Helicase</keyword>
<dbReference type="OrthoDB" id="111893at2157"/>
<keyword evidence="2" id="KW-0067">ATP-binding</keyword>
<dbReference type="InterPro" id="IPR036700">
    <property type="entry name" value="BOBF_sf"/>
</dbReference>
<dbReference type="HOGENOM" id="CLU_1582912_0_0_2"/>
<dbReference type="GeneID" id="9743502"/>
<dbReference type="EMBL" id="CP002117">
    <property type="protein sequence ID" value="ADN35805.1"/>
    <property type="molecule type" value="Genomic_DNA"/>
</dbReference>
<dbReference type="KEGG" id="mpi:Mpet_1038"/>
<proteinExistence type="predicted"/>
<protein>
    <submittedName>
        <fullName evidence="2">Nucleic acid binding OB-fold tRNA/helicase-type</fullName>
    </submittedName>
</protein>
<dbReference type="eggNOG" id="arCOG05116">
    <property type="taxonomic scope" value="Archaea"/>
</dbReference>
<dbReference type="GO" id="GO:0004386">
    <property type="term" value="F:helicase activity"/>
    <property type="evidence" value="ECO:0007669"/>
    <property type="project" value="UniProtKB-KW"/>
</dbReference>